<dbReference type="Gene3D" id="2.30.42.10">
    <property type="match status" value="1"/>
</dbReference>
<sequence length="384" mass="38692">MHDDRRGGGGATAVLVIVAVVVTAFLGFGGGWPLRESGTTTATSTRPPAPPLDQAEVAAALSPAMVHITTRTRAFGQGTAGSGIVLTADGQVLTSHHVIKGAEQVSVVSVATGEEFEATVLGYDSTADIALLALTGAEDLPTARLGDSSGLRVRDEVLALGNAGGAGGTPTATPGRITALNSTIVALDAADFSRKALRGMVEIEAPVSAGQSGGALADWQAMVVGVVTASSGEAGQESGPTAPASTPPRRPIPAPSSTRSAPTRAGGYAVPIDTAMRVVEQIRSGIPSDSVHVGQTATLGVLISDARPSGARVDVALYGMPAYGAGIRDGETIVSLDGRAIGTSRALRTAIDKRRPRETVRIGVVGTDGVERMVSVELGLGTPN</sequence>
<evidence type="ECO:0000313" key="6">
    <source>
        <dbReference type="EMBL" id="MBF6357469.1"/>
    </source>
</evidence>
<dbReference type="SUPFAM" id="SSF50494">
    <property type="entry name" value="Trypsin-like serine proteases"/>
    <property type="match status" value="1"/>
</dbReference>
<protein>
    <submittedName>
        <fullName evidence="6">Trypsin-like peptidase domain-containing protein</fullName>
    </submittedName>
</protein>
<proteinExistence type="inferred from homology"/>
<dbReference type="RefSeq" id="WP_195004308.1">
    <property type="nucleotide sequence ID" value="NZ_JADLQN010000005.1"/>
</dbReference>
<keyword evidence="7" id="KW-1185">Reference proteome</keyword>
<evidence type="ECO:0000313" key="7">
    <source>
        <dbReference type="Proteomes" id="UP000707731"/>
    </source>
</evidence>
<organism evidence="6 7">
    <name type="scientific">Nocardia higoensis</name>
    <dbReference type="NCBI Taxonomy" id="228599"/>
    <lineage>
        <taxon>Bacteria</taxon>
        <taxon>Bacillati</taxon>
        <taxon>Actinomycetota</taxon>
        <taxon>Actinomycetes</taxon>
        <taxon>Mycobacteriales</taxon>
        <taxon>Nocardiaceae</taxon>
        <taxon>Nocardia</taxon>
    </lineage>
</organism>
<dbReference type="PANTHER" id="PTHR43343:SF3">
    <property type="entry name" value="PROTEASE DO-LIKE 8, CHLOROPLASTIC"/>
    <property type="match status" value="1"/>
</dbReference>
<dbReference type="InterPro" id="IPR009003">
    <property type="entry name" value="Peptidase_S1_PA"/>
</dbReference>
<evidence type="ECO:0000256" key="1">
    <source>
        <dbReference type="ARBA" id="ARBA00010541"/>
    </source>
</evidence>
<dbReference type="InterPro" id="IPR043504">
    <property type="entry name" value="Peptidase_S1_PA_chymotrypsin"/>
</dbReference>
<dbReference type="PANTHER" id="PTHR43343">
    <property type="entry name" value="PEPTIDASE S12"/>
    <property type="match status" value="1"/>
</dbReference>
<feature type="compositionally biased region" description="Pro residues" evidence="4">
    <location>
        <begin position="245"/>
        <end position="254"/>
    </location>
</feature>
<dbReference type="InterPro" id="IPR051201">
    <property type="entry name" value="Chloro_Bact_Ser_Proteases"/>
</dbReference>
<keyword evidence="2" id="KW-0645">Protease</keyword>
<comment type="similarity">
    <text evidence="1">Belongs to the peptidase S1C family.</text>
</comment>
<gene>
    <name evidence="6" type="ORF">IU449_23460</name>
</gene>
<feature type="transmembrane region" description="Helical" evidence="5">
    <location>
        <begin position="12"/>
        <end position="34"/>
    </location>
</feature>
<keyword evidence="5" id="KW-0472">Membrane</keyword>
<feature type="compositionally biased region" description="Low complexity" evidence="4">
    <location>
        <begin position="255"/>
        <end position="264"/>
    </location>
</feature>
<dbReference type="EMBL" id="JADLQN010000005">
    <property type="protein sequence ID" value="MBF6357469.1"/>
    <property type="molecule type" value="Genomic_DNA"/>
</dbReference>
<keyword evidence="3" id="KW-0378">Hydrolase</keyword>
<name>A0ABS0DGB3_9NOCA</name>
<keyword evidence="5" id="KW-0812">Transmembrane</keyword>
<reference evidence="6 7" key="1">
    <citation type="submission" date="2020-10" db="EMBL/GenBank/DDBJ databases">
        <title>Identification of Nocardia species via Next-generation sequencing and recognition of intraspecies genetic diversity.</title>
        <authorList>
            <person name="Li P."/>
            <person name="Li P."/>
            <person name="Lu B."/>
        </authorList>
    </citation>
    <scope>NUCLEOTIDE SEQUENCE [LARGE SCALE GENOMIC DNA]</scope>
    <source>
        <strain evidence="6 7">BJ06-0143</strain>
    </source>
</reference>
<evidence type="ECO:0000256" key="4">
    <source>
        <dbReference type="SAM" id="MobiDB-lite"/>
    </source>
</evidence>
<dbReference type="PRINTS" id="PR00834">
    <property type="entry name" value="PROTEASES2C"/>
</dbReference>
<dbReference type="Proteomes" id="UP000707731">
    <property type="component" value="Unassembled WGS sequence"/>
</dbReference>
<dbReference type="SUPFAM" id="SSF50156">
    <property type="entry name" value="PDZ domain-like"/>
    <property type="match status" value="1"/>
</dbReference>
<evidence type="ECO:0000256" key="2">
    <source>
        <dbReference type="ARBA" id="ARBA00022670"/>
    </source>
</evidence>
<comment type="caution">
    <text evidence="6">The sequence shown here is derived from an EMBL/GenBank/DDBJ whole genome shotgun (WGS) entry which is preliminary data.</text>
</comment>
<evidence type="ECO:0000256" key="3">
    <source>
        <dbReference type="ARBA" id="ARBA00022801"/>
    </source>
</evidence>
<feature type="region of interest" description="Disordered" evidence="4">
    <location>
        <begin position="231"/>
        <end position="266"/>
    </location>
</feature>
<dbReference type="InterPro" id="IPR036034">
    <property type="entry name" value="PDZ_sf"/>
</dbReference>
<dbReference type="InterPro" id="IPR001940">
    <property type="entry name" value="Peptidase_S1C"/>
</dbReference>
<dbReference type="Gene3D" id="2.40.10.10">
    <property type="entry name" value="Trypsin-like serine proteases"/>
    <property type="match status" value="2"/>
</dbReference>
<dbReference type="Pfam" id="PF13365">
    <property type="entry name" value="Trypsin_2"/>
    <property type="match status" value="1"/>
</dbReference>
<evidence type="ECO:0000256" key="5">
    <source>
        <dbReference type="SAM" id="Phobius"/>
    </source>
</evidence>
<keyword evidence="5" id="KW-1133">Transmembrane helix</keyword>
<accession>A0ABS0DGB3</accession>